<dbReference type="PANTHER" id="PTHR36707">
    <property type="entry name" value="T20M3.17 PROTEIN"/>
    <property type="match status" value="1"/>
</dbReference>
<name>A0A6A4NB48_LUPAL</name>
<dbReference type="Proteomes" id="UP000447434">
    <property type="component" value="Chromosome 24"/>
</dbReference>
<keyword evidence="2" id="KW-1185">Reference proteome</keyword>
<dbReference type="OrthoDB" id="773993at2759"/>
<protein>
    <submittedName>
        <fullName evidence="1">Uncharacterized protein</fullName>
    </submittedName>
</protein>
<reference evidence="2" key="1">
    <citation type="journal article" date="2020" name="Nat. Commun.">
        <title>Genome sequence of the cluster root forming white lupin.</title>
        <authorList>
            <person name="Hufnagel B."/>
            <person name="Marques A."/>
            <person name="Soriano A."/>
            <person name="Marques L."/>
            <person name="Divol F."/>
            <person name="Doumas P."/>
            <person name="Sallet E."/>
            <person name="Mancinotti D."/>
            <person name="Carrere S."/>
            <person name="Marande W."/>
            <person name="Arribat S."/>
            <person name="Keller J."/>
            <person name="Huneau C."/>
            <person name="Blein T."/>
            <person name="Aime D."/>
            <person name="Laguerre M."/>
            <person name="Taylor J."/>
            <person name="Schubert V."/>
            <person name="Nelson M."/>
            <person name="Geu-Flores F."/>
            <person name="Crespi M."/>
            <person name="Gallardo-Guerrero K."/>
            <person name="Delaux P.-M."/>
            <person name="Salse J."/>
            <person name="Berges H."/>
            <person name="Guyot R."/>
            <person name="Gouzy J."/>
            <person name="Peret B."/>
        </authorList>
    </citation>
    <scope>NUCLEOTIDE SEQUENCE [LARGE SCALE GENOMIC DNA]</scope>
    <source>
        <strain evidence="2">cv. Amiga</strain>
    </source>
</reference>
<proteinExistence type="predicted"/>
<sequence>MLDLSIILATTMSLTGNETLYMTLEPKQTCHFCNLRNQVSAIYSKVKDSDSSDKDKSYYAPFHLLGLANEFLAFWLFLVASSCFFWSKNLNSFGNCRIKAAEEVSLPDKIISNARANIENNATSHKYDAYSEISYSDNTTSYFDSLLSIELEEDTKWLSDSMSYELCSLEDPSTPLSCKYDSFSSDIESPNYWDSLLGFEEKESVRKSYFDSLLSLEDEDTRWLSFEHSSTPLSQKCDSSPEISYIGSPNYWDSLLGLKEKESIRKSYFDSSLEMSDIWSSNYWNYLLGLEEKENVTESYVDSLLSLEDKDTECLLFDDLSTPLSQKCDSLPEISDIGSPNYLDSLLGLEKKESVRESYFDSLLSLEDKDTKWLSFEDPSTSLSQKCDSLSEISYIGSPNYWDSLLGLEEEESDRENYFDSLLSLEDEDNEWLLFNDTSTPLSRKCDSLSELDIGSPSYWDSLLGLEEKDNEYGNLVALSSVSSVPSLITTVQTEEFFGDEPLFWPFEEKLNWNYEKSWTSFCSSPRKRIVFEAKKKSDEPSNFNDLPLGLEYLAMVQELPIETLLGLKEFDGYEGFGSEFNGDNIFMLDQSLQ</sequence>
<gene>
    <name evidence="1" type="ORF">Lalb_Chr24g0396871</name>
</gene>
<dbReference type="EMBL" id="WOCE01000024">
    <property type="protein sequence ID" value="KAE9585961.1"/>
    <property type="molecule type" value="Genomic_DNA"/>
</dbReference>
<dbReference type="PANTHER" id="PTHR36707:SF1">
    <property type="entry name" value="T20M3.17 PROTEIN"/>
    <property type="match status" value="1"/>
</dbReference>
<evidence type="ECO:0000313" key="2">
    <source>
        <dbReference type="Proteomes" id="UP000447434"/>
    </source>
</evidence>
<organism evidence="1 2">
    <name type="scientific">Lupinus albus</name>
    <name type="common">White lupine</name>
    <name type="synonym">Lupinus termis</name>
    <dbReference type="NCBI Taxonomy" id="3870"/>
    <lineage>
        <taxon>Eukaryota</taxon>
        <taxon>Viridiplantae</taxon>
        <taxon>Streptophyta</taxon>
        <taxon>Embryophyta</taxon>
        <taxon>Tracheophyta</taxon>
        <taxon>Spermatophyta</taxon>
        <taxon>Magnoliopsida</taxon>
        <taxon>eudicotyledons</taxon>
        <taxon>Gunneridae</taxon>
        <taxon>Pentapetalae</taxon>
        <taxon>rosids</taxon>
        <taxon>fabids</taxon>
        <taxon>Fabales</taxon>
        <taxon>Fabaceae</taxon>
        <taxon>Papilionoideae</taxon>
        <taxon>50 kb inversion clade</taxon>
        <taxon>genistoids sensu lato</taxon>
        <taxon>core genistoids</taxon>
        <taxon>Genisteae</taxon>
        <taxon>Lupinus</taxon>
    </lineage>
</organism>
<comment type="caution">
    <text evidence="1">The sequence shown here is derived from an EMBL/GenBank/DDBJ whole genome shotgun (WGS) entry which is preliminary data.</text>
</comment>
<accession>A0A6A4NB48</accession>
<dbReference type="AlphaFoldDB" id="A0A6A4NB48"/>
<evidence type="ECO:0000313" key="1">
    <source>
        <dbReference type="EMBL" id="KAE9585961.1"/>
    </source>
</evidence>